<accession>A0ABT7DR30</accession>
<proteinExistence type="predicted"/>
<dbReference type="Proteomes" id="UP001232750">
    <property type="component" value="Unassembled WGS sequence"/>
</dbReference>
<comment type="caution">
    <text evidence="1">The sequence shown here is derived from an EMBL/GenBank/DDBJ whole genome shotgun (WGS) entry which is preliminary data.</text>
</comment>
<keyword evidence="2" id="KW-1185">Reference proteome</keyword>
<evidence type="ECO:0000313" key="1">
    <source>
        <dbReference type="EMBL" id="MDJ1651877.1"/>
    </source>
</evidence>
<gene>
    <name evidence="1" type="ORF">QNJ86_13785</name>
</gene>
<dbReference type="Gene3D" id="3.40.960.10">
    <property type="entry name" value="VSR Endonuclease"/>
    <property type="match status" value="1"/>
</dbReference>
<protein>
    <recommendedName>
        <fullName evidence="3">DUF559 domain-containing protein</fullName>
    </recommendedName>
</protein>
<sequence length="318" mass="35902">MTKMIDLTGQRFGRLTVVRRAENTKRGQAAWLCRCECGGECVVPSVNLRRGKTRSCGCLHRELQKRPVANLVGRKFGRLAVLEYAGSSSWRCRCDCGNECIVATGHLTDGHTQSCGCLQREATSESNWIDLTGRRFGHLVVLERYGADRNVQYRCKCDCGNECIKYGGQLTTERALSCGCMTQSNGEYHIEQYLMSNGFSFDKQVRFGNLVGTGGGNLSFDFAVNHPAYGRVLIEYQGTQHYFPGGFHASQEHFEHQQENDSRKRIAADLLGYPLVEVRYTKRTYESVARYLDETFLPLLDIPVSEWEFVVQKDEEAA</sequence>
<reference evidence="1 2" key="1">
    <citation type="submission" date="2023-05" db="EMBL/GenBank/DDBJ databases">
        <title>Gordonibacter KGMB12511T sp. nov., isolated from faeces of healthy Korean.</title>
        <authorList>
            <person name="Kim H.S."/>
            <person name="Kim J.-S."/>
            <person name="Suh M.K."/>
            <person name="Eom M.K."/>
            <person name="Do H.E."/>
            <person name="Lee J.-S."/>
        </authorList>
    </citation>
    <scope>NUCLEOTIDE SEQUENCE [LARGE SCALE GENOMIC DNA]</scope>
    <source>
        <strain evidence="1 2">KGMB12511</strain>
    </source>
</reference>
<organism evidence="1 2">
    <name type="scientific">Gordonibacter faecis</name>
    <dbReference type="NCBI Taxonomy" id="3047475"/>
    <lineage>
        <taxon>Bacteria</taxon>
        <taxon>Bacillati</taxon>
        <taxon>Actinomycetota</taxon>
        <taxon>Coriobacteriia</taxon>
        <taxon>Eggerthellales</taxon>
        <taxon>Eggerthellaceae</taxon>
        <taxon>Gordonibacter</taxon>
    </lineage>
</organism>
<evidence type="ECO:0000313" key="2">
    <source>
        <dbReference type="Proteomes" id="UP001232750"/>
    </source>
</evidence>
<name>A0ABT7DR30_9ACTN</name>
<dbReference type="RefSeq" id="WP_227929834.1">
    <property type="nucleotide sequence ID" value="NZ_JASJEU010000027.1"/>
</dbReference>
<evidence type="ECO:0008006" key="3">
    <source>
        <dbReference type="Google" id="ProtNLM"/>
    </source>
</evidence>
<dbReference type="EMBL" id="JASJEU010000027">
    <property type="protein sequence ID" value="MDJ1651877.1"/>
    <property type="molecule type" value="Genomic_DNA"/>
</dbReference>